<sequence length="257" mass="27261">MPPVTRAFALLRHIAAGNRCRNMSRAAAELKINRTTLIRLLHTLEREQMIEQTGEGGGYILSYGVLELASHMLAGRDIARVARPLLARLAAETGLSAHLGVLTGTDVILLVRETPDVQLVSNIREGSRLPAHATVMGRMILANLPRAEVEALFKGTDFAAITAQTPTTLPSLLTQLEQDREAGLAWSVAFFEEGIGSCAGAVQGPDGRPLGAISVSGAQSAFDPGSDKHDLIACKIRETADRLSSIMGYSATGILAG</sequence>
<evidence type="ECO:0000256" key="3">
    <source>
        <dbReference type="ARBA" id="ARBA00023163"/>
    </source>
</evidence>
<dbReference type="PROSITE" id="PS51077">
    <property type="entry name" value="HTH_ICLR"/>
    <property type="match status" value="1"/>
</dbReference>
<dbReference type="RefSeq" id="WP_119838043.1">
    <property type="nucleotide sequence ID" value="NZ_CP060436.1"/>
</dbReference>
<dbReference type="SMART" id="SM00346">
    <property type="entry name" value="HTH_ICLR"/>
    <property type="match status" value="1"/>
</dbReference>
<gene>
    <name evidence="4" type="primary">xynR_4</name>
    <name evidence="4" type="ORF">PSAL_035080</name>
</gene>
<dbReference type="InterPro" id="IPR029016">
    <property type="entry name" value="GAF-like_dom_sf"/>
</dbReference>
<keyword evidence="1" id="KW-0805">Transcription regulation</keyword>
<dbReference type="Pfam" id="PF09339">
    <property type="entry name" value="HTH_IclR"/>
    <property type="match status" value="1"/>
</dbReference>
<dbReference type="GO" id="GO:0045892">
    <property type="term" value="P:negative regulation of DNA-templated transcription"/>
    <property type="evidence" value="ECO:0007669"/>
    <property type="project" value="TreeGrafter"/>
</dbReference>
<dbReference type="InterPro" id="IPR036388">
    <property type="entry name" value="WH-like_DNA-bd_sf"/>
</dbReference>
<dbReference type="AlphaFoldDB" id="A0A418SJV6"/>
<dbReference type="InterPro" id="IPR036390">
    <property type="entry name" value="WH_DNA-bd_sf"/>
</dbReference>
<dbReference type="OrthoDB" id="9807558at2"/>
<dbReference type="InterPro" id="IPR050707">
    <property type="entry name" value="HTH_MetabolicPath_Reg"/>
</dbReference>
<keyword evidence="3" id="KW-0804">Transcription</keyword>
<dbReference type="GO" id="GO:0003700">
    <property type="term" value="F:DNA-binding transcription factor activity"/>
    <property type="evidence" value="ECO:0007669"/>
    <property type="project" value="TreeGrafter"/>
</dbReference>
<organism evidence="4 5">
    <name type="scientific">Pseudooceanicola algae</name>
    <dbReference type="NCBI Taxonomy" id="1537215"/>
    <lineage>
        <taxon>Bacteria</taxon>
        <taxon>Pseudomonadati</taxon>
        <taxon>Pseudomonadota</taxon>
        <taxon>Alphaproteobacteria</taxon>
        <taxon>Rhodobacterales</taxon>
        <taxon>Paracoccaceae</taxon>
        <taxon>Pseudooceanicola</taxon>
    </lineage>
</organism>
<keyword evidence="2" id="KW-0238">DNA-binding</keyword>
<dbReference type="GO" id="GO:0003677">
    <property type="term" value="F:DNA binding"/>
    <property type="evidence" value="ECO:0007669"/>
    <property type="project" value="UniProtKB-KW"/>
</dbReference>
<dbReference type="SUPFAM" id="SSF46785">
    <property type="entry name" value="Winged helix' DNA-binding domain"/>
    <property type="match status" value="1"/>
</dbReference>
<dbReference type="Gene3D" id="1.10.10.10">
    <property type="entry name" value="Winged helix-like DNA-binding domain superfamily/Winged helix DNA-binding domain"/>
    <property type="match status" value="1"/>
</dbReference>
<dbReference type="Proteomes" id="UP000283786">
    <property type="component" value="Chromosome"/>
</dbReference>
<dbReference type="InterPro" id="IPR014757">
    <property type="entry name" value="Tscrpt_reg_IclR_C"/>
</dbReference>
<dbReference type="Pfam" id="PF01614">
    <property type="entry name" value="IclR_C"/>
    <property type="match status" value="1"/>
</dbReference>
<accession>A0A418SJV6</accession>
<dbReference type="PANTHER" id="PTHR30136:SF35">
    <property type="entry name" value="HTH-TYPE TRANSCRIPTIONAL REGULATOR RV1719"/>
    <property type="match status" value="1"/>
</dbReference>
<evidence type="ECO:0000313" key="5">
    <source>
        <dbReference type="Proteomes" id="UP000283786"/>
    </source>
</evidence>
<protein>
    <submittedName>
        <fullName evidence="4">HTH-type transcriptional regulator XynR</fullName>
    </submittedName>
</protein>
<dbReference type="PROSITE" id="PS51078">
    <property type="entry name" value="ICLR_ED"/>
    <property type="match status" value="1"/>
</dbReference>
<reference evidence="4 5" key="1">
    <citation type="submission" date="2020-08" db="EMBL/GenBank/DDBJ databases">
        <title>Genome sequence of Rhodobacteraceae bacterium Lw-13e.</title>
        <authorList>
            <person name="Poehlein A."/>
            <person name="Wolter L."/>
            <person name="Daniel R."/>
            <person name="Brinkhoff T."/>
        </authorList>
    </citation>
    <scope>NUCLEOTIDE SEQUENCE [LARGE SCALE GENOMIC DNA]</scope>
    <source>
        <strain evidence="4 5">Lw-13e</strain>
    </source>
</reference>
<dbReference type="EMBL" id="CP060436">
    <property type="protein sequence ID" value="QPM92244.1"/>
    <property type="molecule type" value="Genomic_DNA"/>
</dbReference>
<dbReference type="PANTHER" id="PTHR30136">
    <property type="entry name" value="HELIX-TURN-HELIX TRANSCRIPTIONAL REGULATOR, ICLR FAMILY"/>
    <property type="match status" value="1"/>
</dbReference>
<proteinExistence type="predicted"/>
<evidence type="ECO:0000313" key="4">
    <source>
        <dbReference type="EMBL" id="QPM92244.1"/>
    </source>
</evidence>
<keyword evidence="5" id="KW-1185">Reference proteome</keyword>
<dbReference type="KEGG" id="palw:PSAL_035080"/>
<evidence type="ECO:0000256" key="2">
    <source>
        <dbReference type="ARBA" id="ARBA00023125"/>
    </source>
</evidence>
<dbReference type="Gene3D" id="3.30.450.40">
    <property type="match status" value="1"/>
</dbReference>
<name>A0A418SJV6_9RHOB</name>
<dbReference type="InterPro" id="IPR005471">
    <property type="entry name" value="Tscrpt_reg_IclR_N"/>
</dbReference>
<evidence type="ECO:0000256" key="1">
    <source>
        <dbReference type="ARBA" id="ARBA00023015"/>
    </source>
</evidence>
<dbReference type="SUPFAM" id="SSF55781">
    <property type="entry name" value="GAF domain-like"/>
    <property type="match status" value="1"/>
</dbReference>